<evidence type="ECO:0000313" key="3">
    <source>
        <dbReference type="Proteomes" id="UP000005204"/>
    </source>
</evidence>
<reference evidence="3" key="1">
    <citation type="journal article" date="2008" name="Insect Biochem. Mol. Biol.">
        <title>The genome of a lepidopteran model insect, the silkworm Bombyx mori.</title>
        <authorList>
            <consortium name="International Silkworm Genome Consortium"/>
        </authorList>
    </citation>
    <scope>NUCLEOTIDE SEQUENCE [LARGE SCALE GENOMIC DNA]</scope>
    <source>
        <strain evidence="3">p50T</strain>
    </source>
</reference>
<sequence length="936" mass="108186">MGKELEIDLFLDFNKVNVLCVTEHWLKKYELNCNFKNHQVVSSFCRENAIRGGSLIIVNKDYKCKERRDIVSLSVERIIEMACVELERFIVVSVYRPPDALYDSFENILENVLLKLSVSNKQIFVCGDYNINLLENTNTTIRFRTLLKSYNLPNLFLEPTRTTTTSATCLDNIFTNVTPINKKIINQLTSDHSGQFVSFESIMNSKDKNTLVIVPINKKRIEKFRNNIKQEHSEIIYNKNPNLSYQNMFERINMVFTDVFIPKTVTLKNKTVFSEWATTGVYKSRKKLYDLYSEKAYNNDETFHQYVRNYSKLFRKVCLAAKSLHLSDLIKNAPDKIKMTWNIIGRESGKVRNSHQEFSLKIDDKLVTSHEDVANAFEKFFSDIPVSTTTSLNSSPTAAEILLHNHVKKCNEIFKFKKINSNNIIKSFNSLNVKNTADLWGISVKVLKSVIDIIASHLVSIFNDCIKCGVFPDLMKHSKVIPLFKSGSTDDPSNYRPISVLPTLSKIFEKIILTQLLEHFKSNNLLHNKQFGFTRGRSTTDAGAYLIKNIFQSWEESHDCLGIFCDLSKAFDCVEHETLVRKLHHYGIRDGALELITSYLSGRIQTVDVKGNRSSGTTLKMGVPQGSILGPFLFLIYINDLPSFIESRHEVVLFADDTSLLFKIKRQLQVYDEVNDAISCVVHWFRINNLLLNSKKTKCIKFTLKCIKSSLNVRQVDSNVIVSEESLELVESTVFLGITVDSKLQWGPHIHKLASKLSSAAYAVKKIRMLTNADTARLVYFSYFHSVMSYGILLWGNAADVEMIFILQKRAIRAIYNMHSRESLREKFKEIKVLTMPSQYIFENLMYVRKHIEEFPKMSDIHNRNTRNKHKLVVPMSRLHKIRNSFGCLSVRLYNKIPQDVQNLHIHRFKKTIKEHLCNKAYYKVNDYLEDCTKWE</sequence>
<dbReference type="PROSITE" id="PS50878">
    <property type="entry name" value="RT_POL"/>
    <property type="match status" value="1"/>
</dbReference>
<reference evidence="2" key="2">
    <citation type="submission" date="2022-06" db="UniProtKB">
        <authorList>
            <consortium name="EnsemblMetazoa"/>
        </authorList>
    </citation>
    <scope>IDENTIFICATION</scope>
    <source>
        <strain evidence="2">p50T (Dazao)</strain>
    </source>
</reference>
<dbReference type="GeneID" id="110385021"/>
<dbReference type="Gene3D" id="3.60.10.10">
    <property type="entry name" value="Endonuclease/exonuclease/phosphatase"/>
    <property type="match status" value="1"/>
</dbReference>
<proteinExistence type="predicted"/>
<accession>A0A8R2R325</accession>
<dbReference type="CDD" id="cd01650">
    <property type="entry name" value="RT_nLTR_like"/>
    <property type="match status" value="1"/>
</dbReference>
<dbReference type="KEGG" id="bmor:110385021"/>
<dbReference type="Pfam" id="PF00078">
    <property type="entry name" value="RVT_1"/>
    <property type="match status" value="1"/>
</dbReference>
<dbReference type="AlphaFoldDB" id="A0A8R2R325"/>
<dbReference type="Proteomes" id="UP000005204">
    <property type="component" value="Unassembled WGS sequence"/>
</dbReference>
<keyword evidence="3" id="KW-1185">Reference proteome</keyword>
<dbReference type="InterPro" id="IPR043502">
    <property type="entry name" value="DNA/RNA_pol_sf"/>
</dbReference>
<dbReference type="SUPFAM" id="SSF56672">
    <property type="entry name" value="DNA/RNA polymerases"/>
    <property type="match status" value="1"/>
</dbReference>
<dbReference type="PANTHER" id="PTHR33332">
    <property type="entry name" value="REVERSE TRANSCRIPTASE DOMAIN-CONTAINING PROTEIN"/>
    <property type="match status" value="1"/>
</dbReference>
<dbReference type="InterPro" id="IPR000477">
    <property type="entry name" value="RT_dom"/>
</dbReference>
<name>A0A8R2R325_BOMMO</name>
<evidence type="ECO:0000259" key="1">
    <source>
        <dbReference type="PROSITE" id="PS50878"/>
    </source>
</evidence>
<dbReference type="RefSeq" id="XP_037875802.1">
    <property type="nucleotide sequence ID" value="XM_038019874.2"/>
</dbReference>
<organism evidence="2 3">
    <name type="scientific">Bombyx mori</name>
    <name type="common">Silk moth</name>
    <dbReference type="NCBI Taxonomy" id="7091"/>
    <lineage>
        <taxon>Eukaryota</taxon>
        <taxon>Metazoa</taxon>
        <taxon>Ecdysozoa</taxon>
        <taxon>Arthropoda</taxon>
        <taxon>Hexapoda</taxon>
        <taxon>Insecta</taxon>
        <taxon>Pterygota</taxon>
        <taxon>Neoptera</taxon>
        <taxon>Endopterygota</taxon>
        <taxon>Lepidoptera</taxon>
        <taxon>Glossata</taxon>
        <taxon>Ditrysia</taxon>
        <taxon>Bombycoidea</taxon>
        <taxon>Bombycidae</taxon>
        <taxon>Bombycinae</taxon>
        <taxon>Bombyx</taxon>
    </lineage>
</organism>
<evidence type="ECO:0000313" key="2">
    <source>
        <dbReference type="EnsemblMetazoa" id="XP_037875802.1"/>
    </source>
</evidence>
<protein>
    <recommendedName>
        <fullName evidence="1">Reverse transcriptase domain-containing protein</fullName>
    </recommendedName>
</protein>
<dbReference type="InterPro" id="IPR036691">
    <property type="entry name" value="Endo/exonu/phosph_ase_sf"/>
</dbReference>
<dbReference type="GO" id="GO:0071897">
    <property type="term" value="P:DNA biosynthetic process"/>
    <property type="evidence" value="ECO:0007669"/>
    <property type="project" value="UniProtKB-ARBA"/>
</dbReference>
<feature type="domain" description="Reverse transcriptase" evidence="1">
    <location>
        <begin position="464"/>
        <end position="740"/>
    </location>
</feature>
<dbReference type="EnsemblMetazoa" id="XM_038019874.1">
    <property type="protein sequence ID" value="XP_037875802.1"/>
    <property type="gene ID" value="LOC110385021"/>
</dbReference>
<dbReference type="SUPFAM" id="SSF56219">
    <property type="entry name" value="DNase I-like"/>
    <property type="match status" value="1"/>
</dbReference>